<feature type="domain" description="Alanine racemase N-terminal" evidence="1">
    <location>
        <begin position="33"/>
        <end position="265"/>
    </location>
</feature>
<evidence type="ECO:0000313" key="6">
    <source>
        <dbReference type="Proteomes" id="UP001299608"/>
    </source>
</evidence>
<accession>A0AAW5BPB6</accession>
<protein>
    <submittedName>
        <fullName evidence="3">YhfX family PLP-dependent enzyme</fullName>
    </submittedName>
</protein>
<evidence type="ECO:0000313" key="3">
    <source>
        <dbReference type="EMBL" id="MCG4745657.1"/>
    </source>
</evidence>
<gene>
    <name evidence="4" type="ORF">G5B36_17080</name>
    <name evidence="3" type="ORF">L0N08_09575</name>
</gene>
<organism evidence="3 6">
    <name type="scientific">Enterocloster aldenensis</name>
    <dbReference type="NCBI Taxonomy" id="358742"/>
    <lineage>
        <taxon>Bacteria</taxon>
        <taxon>Bacillati</taxon>
        <taxon>Bacillota</taxon>
        <taxon>Clostridia</taxon>
        <taxon>Lachnospirales</taxon>
        <taxon>Lachnospiraceae</taxon>
        <taxon>Enterocloster</taxon>
    </lineage>
</organism>
<reference evidence="4 5" key="1">
    <citation type="journal article" date="2020" name="Cell Host Microbe">
        <title>Functional and Genomic Variation between Human-Derived Isolates of Lachnospiraceae Reveals Inter- and Intra-Species Diversity.</title>
        <authorList>
            <person name="Sorbara M.T."/>
            <person name="Littmann E.R."/>
            <person name="Fontana E."/>
            <person name="Moody T.U."/>
            <person name="Kohout C.E."/>
            <person name="Gjonbalaj M."/>
            <person name="Eaton V."/>
            <person name="Seok R."/>
            <person name="Leiner I.M."/>
            <person name="Pamer E.G."/>
        </authorList>
    </citation>
    <scope>NUCLEOTIDE SEQUENCE [LARGE SCALE GENOMIC DNA]</scope>
    <source>
        <strain evidence="4 5">MSK.1.17</strain>
    </source>
</reference>
<dbReference type="EMBL" id="JAAITT010000025">
    <property type="protein sequence ID" value="NSJ50402.1"/>
    <property type="molecule type" value="Genomic_DNA"/>
</dbReference>
<sequence>MFLDQTIRRNPQLVETAFMLHQEGKILPDSYLVDVDVFLENARRLLQKAGQNHIRLYFMLKQIGRNPYLAKALVEMGYSGAVVVDFREALVMMENRIPIGNVGHLVQVPGALIKELVAYKPEVMTIYSREKAMEIEAAAAGLGCRQAVMLRVYGDFDMIYSGQTAGFHLDELKETAIWMKTECPHLEIKGVTSFPCYLYDGEARDVLPTKNLETVKCAVEILKTCGIDIALINTPSATCCRTIDRMAEFGGNCGEPGHGLSGTTPMHAVYELEERPAVVYVSEISHNFMGNAYCFGGGHYRRSHVKKVRVGTSLGHSRELTVIPPTDESIDYHFGISEECAVGDTAVMAFRFQIFVTRSDVVLVKGIQEGCPGIVGIYDSQGRKKEGF</sequence>
<proteinExistence type="predicted"/>
<evidence type="ECO:0000313" key="5">
    <source>
        <dbReference type="Proteomes" id="UP000669239"/>
    </source>
</evidence>
<dbReference type="Proteomes" id="UP000669239">
    <property type="component" value="Unassembled WGS sequence"/>
</dbReference>
<dbReference type="Pfam" id="PF21279">
    <property type="entry name" value="YhfX-like_C"/>
    <property type="match status" value="1"/>
</dbReference>
<dbReference type="GeneID" id="97204942"/>
<dbReference type="EMBL" id="JAKNGE010000010">
    <property type="protein sequence ID" value="MCG4745657.1"/>
    <property type="molecule type" value="Genomic_DNA"/>
</dbReference>
<dbReference type="AlphaFoldDB" id="A0AAW5BPB6"/>
<reference evidence="3" key="3">
    <citation type="submission" date="2022-01" db="EMBL/GenBank/DDBJ databases">
        <title>Collection of gut derived symbiotic bacterial strains cultured from healthy donors.</title>
        <authorList>
            <person name="Lin H."/>
            <person name="Kohout C."/>
            <person name="Waligurski E."/>
            <person name="Pamer E.G."/>
        </authorList>
    </citation>
    <scope>NUCLEOTIDE SEQUENCE</scope>
    <source>
        <strain evidence="3">DFI.6.55</strain>
    </source>
</reference>
<comment type="caution">
    <text evidence="3">The sequence shown here is derived from an EMBL/GenBank/DDBJ whole genome shotgun (WGS) entry which is preliminary data.</text>
</comment>
<reference evidence="4" key="2">
    <citation type="submission" date="2020-02" db="EMBL/GenBank/DDBJ databases">
        <authorList>
            <person name="Littmann E."/>
            <person name="Sorbara M."/>
        </authorList>
    </citation>
    <scope>NUCLEOTIDE SEQUENCE</scope>
    <source>
        <strain evidence="4">MSK.1.17</strain>
    </source>
</reference>
<dbReference type="InterPro" id="IPR048449">
    <property type="entry name" value="YhfX-like_C"/>
</dbReference>
<dbReference type="CDD" id="cd06811">
    <property type="entry name" value="PLPDE_III_yhfX_like"/>
    <property type="match status" value="1"/>
</dbReference>
<dbReference type="InterPro" id="IPR001608">
    <property type="entry name" value="Ala_racemase_N"/>
</dbReference>
<dbReference type="SUPFAM" id="SSF51419">
    <property type="entry name" value="PLP-binding barrel"/>
    <property type="match status" value="1"/>
</dbReference>
<dbReference type="InterPro" id="IPR029066">
    <property type="entry name" value="PLP-binding_barrel"/>
</dbReference>
<feature type="domain" description="YhfX-like C-terminal" evidence="2">
    <location>
        <begin position="279"/>
        <end position="373"/>
    </location>
</feature>
<evidence type="ECO:0000259" key="1">
    <source>
        <dbReference type="Pfam" id="PF01168"/>
    </source>
</evidence>
<keyword evidence="5" id="KW-1185">Reference proteome</keyword>
<dbReference type="Gene3D" id="2.40.37.30">
    <property type="match status" value="2"/>
</dbReference>
<dbReference type="RefSeq" id="WP_117555550.1">
    <property type="nucleotide sequence ID" value="NZ_BAABZL010000001.1"/>
</dbReference>
<dbReference type="Pfam" id="PF01168">
    <property type="entry name" value="Ala_racemase_N"/>
    <property type="match status" value="1"/>
</dbReference>
<name>A0AAW5BPB6_9FIRM</name>
<dbReference type="Proteomes" id="UP001299608">
    <property type="component" value="Unassembled WGS sequence"/>
</dbReference>
<evidence type="ECO:0000313" key="4">
    <source>
        <dbReference type="EMBL" id="NSJ50402.1"/>
    </source>
</evidence>
<evidence type="ECO:0000259" key="2">
    <source>
        <dbReference type="Pfam" id="PF21279"/>
    </source>
</evidence>